<evidence type="ECO:0000256" key="2">
    <source>
        <dbReference type="ARBA" id="ARBA00022649"/>
    </source>
</evidence>
<comment type="caution">
    <text evidence="7">The sequence shown here is derived from an EMBL/GenBank/DDBJ whole genome shotgun (WGS) entry which is preliminary data.</text>
</comment>
<sequence length="180" mass="20793">MSKELQIDLNNIVLKSISLADIEVIKNFKCGNSSIENFLITEAFQTHILREASTTLVYLDDELCGFFTLQRLPLSFDTTTVVGLHDQHKYSLDIARLGVASAFQKFGIGTFVINYVIDLAQKTNERFVTTDSVFEKWEWYRDRGFNYLIESETKHDTTKGLVSMLLELYDEKFVSEFFDE</sequence>
<dbReference type="Proteomes" id="UP000615455">
    <property type="component" value="Unassembled WGS sequence"/>
</dbReference>
<dbReference type="InterPro" id="IPR000182">
    <property type="entry name" value="GNAT_dom"/>
</dbReference>
<dbReference type="PANTHER" id="PTHR36449">
    <property type="entry name" value="ACETYLTRANSFERASE-RELATED"/>
    <property type="match status" value="1"/>
</dbReference>
<dbReference type="CDD" id="cd04301">
    <property type="entry name" value="NAT_SF"/>
    <property type="match status" value="1"/>
</dbReference>
<evidence type="ECO:0000256" key="1">
    <source>
        <dbReference type="ARBA" id="ARBA00022491"/>
    </source>
</evidence>
<protein>
    <recommendedName>
        <fullName evidence="6">N-acetyltransferase domain-containing protein</fullName>
    </recommendedName>
</protein>
<evidence type="ECO:0000313" key="7">
    <source>
        <dbReference type="EMBL" id="GGI43123.1"/>
    </source>
</evidence>
<evidence type="ECO:0000256" key="5">
    <source>
        <dbReference type="ARBA" id="ARBA00049880"/>
    </source>
</evidence>
<dbReference type="PANTHER" id="PTHR36449:SF1">
    <property type="entry name" value="ACETYLTRANSFERASE"/>
    <property type="match status" value="1"/>
</dbReference>
<dbReference type="RefSeq" id="WP_189005996.1">
    <property type="nucleotide sequence ID" value="NZ_BMHE01000001.1"/>
</dbReference>
<feature type="domain" description="N-acetyltransferase" evidence="6">
    <location>
        <begin position="12"/>
        <end position="169"/>
    </location>
</feature>
<keyword evidence="8" id="KW-1185">Reference proteome</keyword>
<dbReference type="PROSITE" id="PS51186">
    <property type="entry name" value="GNAT"/>
    <property type="match status" value="1"/>
</dbReference>
<keyword evidence="1" id="KW-0678">Repressor</keyword>
<evidence type="ECO:0000313" key="8">
    <source>
        <dbReference type="Proteomes" id="UP000615455"/>
    </source>
</evidence>
<name>A0ABQ2BNW3_9BACL</name>
<evidence type="ECO:0000256" key="4">
    <source>
        <dbReference type="ARBA" id="ARBA00023315"/>
    </source>
</evidence>
<gene>
    <name evidence="7" type="ORF">GCM10008018_00480</name>
</gene>
<keyword evidence="3" id="KW-0808">Transferase</keyword>
<organism evidence="7 8">
    <name type="scientific">Paenibacillus marchantiophytorum</name>
    <dbReference type="NCBI Taxonomy" id="1619310"/>
    <lineage>
        <taxon>Bacteria</taxon>
        <taxon>Bacillati</taxon>
        <taxon>Bacillota</taxon>
        <taxon>Bacilli</taxon>
        <taxon>Bacillales</taxon>
        <taxon>Paenibacillaceae</taxon>
        <taxon>Paenibacillus</taxon>
    </lineage>
</organism>
<keyword evidence="2" id="KW-1277">Toxin-antitoxin system</keyword>
<keyword evidence="4" id="KW-0012">Acyltransferase</keyword>
<dbReference type="SUPFAM" id="SSF55729">
    <property type="entry name" value="Acyl-CoA N-acyltransferases (Nat)"/>
    <property type="match status" value="1"/>
</dbReference>
<reference evidence="8" key="1">
    <citation type="journal article" date="2019" name="Int. J. Syst. Evol. Microbiol.">
        <title>The Global Catalogue of Microorganisms (GCM) 10K type strain sequencing project: providing services to taxonomists for standard genome sequencing and annotation.</title>
        <authorList>
            <consortium name="The Broad Institute Genomics Platform"/>
            <consortium name="The Broad Institute Genome Sequencing Center for Infectious Disease"/>
            <person name="Wu L."/>
            <person name="Ma J."/>
        </authorList>
    </citation>
    <scope>NUCLEOTIDE SEQUENCE [LARGE SCALE GENOMIC DNA]</scope>
    <source>
        <strain evidence="8">CGMCC 1.15043</strain>
    </source>
</reference>
<evidence type="ECO:0000256" key="3">
    <source>
        <dbReference type="ARBA" id="ARBA00022679"/>
    </source>
</evidence>
<accession>A0ABQ2BNW3</accession>
<dbReference type="InterPro" id="IPR016181">
    <property type="entry name" value="Acyl_CoA_acyltransferase"/>
</dbReference>
<proteinExistence type="predicted"/>
<comment type="catalytic activity">
    <reaction evidence="5">
        <text>glycyl-tRNA(Gly) + acetyl-CoA = N-acetylglycyl-tRNA(Gly) + CoA + H(+)</text>
        <dbReference type="Rhea" id="RHEA:81867"/>
        <dbReference type="Rhea" id="RHEA-COMP:9683"/>
        <dbReference type="Rhea" id="RHEA-COMP:19766"/>
        <dbReference type="ChEBI" id="CHEBI:15378"/>
        <dbReference type="ChEBI" id="CHEBI:57287"/>
        <dbReference type="ChEBI" id="CHEBI:57288"/>
        <dbReference type="ChEBI" id="CHEBI:78522"/>
        <dbReference type="ChEBI" id="CHEBI:232036"/>
    </reaction>
</comment>
<dbReference type="Pfam" id="PF00583">
    <property type="entry name" value="Acetyltransf_1"/>
    <property type="match status" value="1"/>
</dbReference>
<dbReference type="EMBL" id="BMHE01000001">
    <property type="protein sequence ID" value="GGI43123.1"/>
    <property type="molecule type" value="Genomic_DNA"/>
</dbReference>
<evidence type="ECO:0000259" key="6">
    <source>
        <dbReference type="PROSITE" id="PS51186"/>
    </source>
</evidence>
<dbReference type="Gene3D" id="3.40.630.30">
    <property type="match status" value="1"/>
</dbReference>